<reference evidence="1" key="1">
    <citation type="submission" date="2021-01" db="EMBL/GenBank/DDBJ databases">
        <authorList>
            <person name="Corre E."/>
            <person name="Pelletier E."/>
            <person name="Niang G."/>
            <person name="Scheremetjew M."/>
            <person name="Finn R."/>
            <person name="Kale V."/>
            <person name="Holt S."/>
            <person name="Cochrane G."/>
            <person name="Meng A."/>
            <person name="Brown T."/>
            <person name="Cohen L."/>
        </authorList>
    </citation>
    <scope>NUCLEOTIDE SEQUENCE</scope>
    <source>
        <strain evidence="1">B650</strain>
    </source>
</reference>
<gene>
    <name evidence="1" type="ORF">LDAN0321_LOCUS13119</name>
</gene>
<accession>A0A7S2PCG8</accession>
<dbReference type="AlphaFoldDB" id="A0A7S2PCG8"/>
<sequence>MDDGDNIQLGDCVRILGKIKSIADLGNEIVREVHITTIQKEDVTLRNTETLHWLQCIHTGRRVTNAPLMRNLFPKSSEAKIFPSMREDSNFFHRMRNGNDMGKMLTDQTAIHPDKLHPGWQCFGPNCDCNLYHKDRLLYCHCNASFEPLDPGYRFRDALLKRLLNLEESVPGKKALFFLWKLINEDEFLSELSKRIVGDNEKTWRLLRKTFSALQNDGIIYLNDEEKDEYMFISRARVLEPYTDDADASLFSKNCNVPSYLSNVPRARLKFVESDRIKVPTAS</sequence>
<dbReference type="Gene3D" id="2.40.50.140">
    <property type="entry name" value="Nucleic acid-binding proteins"/>
    <property type="match status" value="1"/>
</dbReference>
<dbReference type="EMBL" id="HBGY01020836">
    <property type="protein sequence ID" value="CAD9590134.1"/>
    <property type="molecule type" value="Transcribed_RNA"/>
</dbReference>
<evidence type="ECO:0000313" key="1">
    <source>
        <dbReference type="EMBL" id="CAD9590134.1"/>
    </source>
</evidence>
<dbReference type="InterPro" id="IPR012340">
    <property type="entry name" value="NA-bd_OB-fold"/>
</dbReference>
<organism evidence="1">
    <name type="scientific">Leptocylindrus danicus</name>
    <dbReference type="NCBI Taxonomy" id="163516"/>
    <lineage>
        <taxon>Eukaryota</taxon>
        <taxon>Sar</taxon>
        <taxon>Stramenopiles</taxon>
        <taxon>Ochrophyta</taxon>
        <taxon>Bacillariophyta</taxon>
        <taxon>Coscinodiscophyceae</taxon>
        <taxon>Chaetocerotophycidae</taxon>
        <taxon>Leptocylindrales</taxon>
        <taxon>Leptocylindraceae</taxon>
        <taxon>Leptocylindrus</taxon>
    </lineage>
</organism>
<proteinExistence type="predicted"/>
<name>A0A7S2PCG8_9STRA</name>
<protein>
    <submittedName>
        <fullName evidence="1">Uncharacterized protein</fullName>
    </submittedName>
</protein>